<gene>
    <name evidence="8" type="ORF">SAMN04487972_10957</name>
</gene>
<sequence>MSKSRKTAALLIILAAAPAAAQTRLPPAEQASAATPLGLGRPALPEEVAAWDLDVSPDGTGLPEGSGDVATGEEIYLEQCAACHGDFAEGLDNWPALSGGEGTLDRVDPERTIGSYWPHLSTVWDYVHRSMPFGNAQILTPDETYAITAYLLYSNGLAEDDFVLSNENFAEIRMPNAGGFIPDDRAASEYPVFSAAPCMENCKDSVEITMHASVLDVTPDDAGDATGAAAGDPAGDAGSD</sequence>
<keyword evidence="6" id="KW-0732">Signal</keyword>
<dbReference type="InterPro" id="IPR051459">
    <property type="entry name" value="Cytochrome_c-type_DH"/>
</dbReference>
<feature type="chain" id="PRO_5010384668" evidence="6">
    <location>
        <begin position="22"/>
        <end position="240"/>
    </location>
</feature>
<dbReference type="AlphaFoldDB" id="A0A1I0TKC3"/>
<feature type="compositionally biased region" description="Low complexity" evidence="5">
    <location>
        <begin position="224"/>
        <end position="240"/>
    </location>
</feature>
<dbReference type="GO" id="GO:0046872">
    <property type="term" value="F:metal ion binding"/>
    <property type="evidence" value="ECO:0007669"/>
    <property type="project" value="UniProtKB-KW"/>
</dbReference>
<evidence type="ECO:0000256" key="3">
    <source>
        <dbReference type="ARBA" id="ARBA00023004"/>
    </source>
</evidence>
<keyword evidence="3 4" id="KW-0408">Iron</keyword>
<protein>
    <submittedName>
        <fullName evidence="8">Cytochrome c</fullName>
    </submittedName>
</protein>
<dbReference type="GO" id="GO:0020037">
    <property type="term" value="F:heme binding"/>
    <property type="evidence" value="ECO:0007669"/>
    <property type="project" value="InterPro"/>
</dbReference>
<reference evidence="8 9" key="1">
    <citation type="submission" date="2016-10" db="EMBL/GenBank/DDBJ databases">
        <authorList>
            <person name="de Groot N.N."/>
        </authorList>
    </citation>
    <scope>NUCLEOTIDE SEQUENCE [LARGE SCALE GENOMIC DNA]</scope>
    <source>
        <strain evidence="8 9">CGMCC 1.6117</strain>
    </source>
</reference>
<evidence type="ECO:0000259" key="7">
    <source>
        <dbReference type="PROSITE" id="PS51007"/>
    </source>
</evidence>
<evidence type="ECO:0000256" key="1">
    <source>
        <dbReference type="ARBA" id="ARBA00022617"/>
    </source>
</evidence>
<keyword evidence="2 4" id="KW-0479">Metal-binding</keyword>
<dbReference type="Proteomes" id="UP000182312">
    <property type="component" value="Unassembled WGS sequence"/>
</dbReference>
<evidence type="ECO:0000256" key="2">
    <source>
        <dbReference type="ARBA" id="ARBA00022723"/>
    </source>
</evidence>
<evidence type="ECO:0000313" key="8">
    <source>
        <dbReference type="EMBL" id="SFA52137.1"/>
    </source>
</evidence>
<dbReference type="EMBL" id="FOJO01000009">
    <property type="protein sequence ID" value="SFA52137.1"/>
    <property type="molecule type" value="Genomic_DNA"/>
</dbReference>
<organism evidence="8 9">
    <name type="scientific">Paracoccus halophilus</name>
    <dbReference type="NCBI Taxonomy" id="376733"/>
    <lineage>
        <taxon>Bacteria</taxon>
        <taxon>Pseudomonadati</taxon>
        <taxon>Pseudomonadota</taxon>
        <taxon>Alphaproteobacteria</taxon>
        <taxon>Rhodobacterales</taxon>
        <taxon>Paracoccaceae</taxon>
        <taxon>Paracoccus</taxon>
    </lineage>
</organism>
<dbReference type="PROSITE" id="PS51007">
    <property type="entry name" value="CYTC"/>
    <property type="match status" value="1"/>
</dbReference>
<feature type="region of interest" description="Disordered" evidence="5">
    <location>
        <begin position="221"/>
        <end position="240"/>
    </location>
</feature>
<proteinExistence type="predicted"/>
<feature type="signal peptide" evidence="6">
    <location>
        <begin position="1"/>
        <end position="21"/>
    </location>
</feature>
<dbReference type="OrthoDB" id="9779283at2"/>
<accession>A0A1I0TKC3</accession>
<name>A0A1I0TKC3_9RHOB</name>
<dbReference type="PANTHER" id="PTHR35008:SF8">
    <property type="entry name" value="ALCOHOL DEHYDROGENASE CYTOCHROME C SUBUNIT"/>
    <property type="match status" value="1"/>
</dbReference>
<feature type="domain" description="Cytochrome c" evidence="7">
    <location>
        <begin position="67"/>
        <end position="155"/>
    </location>
</feature>
<evidence type="ECO:0000256" key="5">
    <source>
        <dbReference type="SAM" id="MobiDB-lite"/>
    </source>
</evidence>
<dbReference type="GO" id="GO:0009055">
    <property type="term" value="F:electron transfer activity"/>
    <property type="evidence" value="ECO:0007669"/>
    <property type="project" value="InterPro"/>
</dbReference>
<evidence type="ECO:0000256" key="4">
    <source>
        <dbReference type="PROSITE-ProRule" id="PRU00433"/>
    </source>
</evidence>
<dbReference type="Pfam" id="PF00034">
    <property type="entry name" value="Cytochrom_C"/>
    <property type="match status" value="1"/>
</dbReference>
<dbReference type="InterPro" id="IPR036909">
    <property type="entry name" value="Cyt_c-like_dom_sf"/>
</dbReference>
<dbReference type="SUPFAM" id="SSF46626">
    <property type="entry name" value="Cytochrome c"/>
    <property type="match status" value="1"/>
</dbReference>
<keyword evidence="1 4" id="KW-0349">Heme</keyword>
<dbReference type="Gene3D" id="1.10.760.10">
    <property type="entry name" value="Cytochrome c-like domain"/>
    <property type="match status" value="1"/>
</dbReference>
<evidence type="ECO:0000256" key="6">
    <source>
        <dbReference type="SAM" id="SignalP"/>
    </source>
</evidence>
<dbReference type="InterPro" id="IPR009056">
    <property type="entry name" value="Cyt_c-like_dom"/>
</dbReference>
<evidence type="ECO:0000313" key="9">
    <source>
        <dbReference type="Proteomes" id="UP000182312"/>
    </source>
</evidence>
<dbReference type="PANTHER" id="PTHR35008">
    <property type="entry name" value="BLL4482 PROTEIN-RELATED"/>
    <property type="match status" value="1"/>
</dbReference>